<proteinExistence type="predicted"/>
<dbReference type="EMBL" id="CM001741">
    <property type="protein sequence ID" value="KJB11918.1"/>
    <property type="molecule type" value="Genomic_DNA"/>
</dbReference>
<dbReference type="PANTHER" id="PTHR37180:SF4">
    <property type="entry name" value="FORMIN-LIKE PROTEIN 3"/>
    <property type="match status" value="1"/>
</dbReference>
<dbReference type="Gramene" id="KJB11918">
    <property type="protein sequence ID" value="KJB11918"/>
    <property type="gene ID" value="B456_002G049600"/>
</dbReference>
<protein>
    <submittedName>
        <fullName evidence="2">Uncharacterized protein</fullName>
    </submittedName>
</protein>
<organism evidence="2 3">
    <name type="scientific">Gossypium raimondii</name>
    <name type="common">Peruvian cotton</name>
    <name type="synonym">Gossypium klotzschianum subsp. raimondii</name>
    <dbReference type="NCBI Taxonomy" id="29730"/>
    <lineage>
        <taxon>Eukaryota</taxon>
        <taxon>Viridiplantae</taxon>
        <taxon>Streptophyta</taxon>
        <taxon>Embryophyta</taxon>
        <taxon>Tracheophyta</taxon>
        <taxon>Spermatophyta</taxon>
        <taxon>Magnoliopsida</taxon>
        <taxon>eudicotyledons</taxon>
        <taxon>Gunneridae</taxon>
        <taxon>Pentapetalae</taxon>
        <taxon>rosids</taxon>
        <taxon>malvids</taxon>
        <taxon>Malvales</taxon>
        <taxon>Malvaceae</taxon>
        <taxon>Malvoideae</taxon>
        <taxon>Gossypium</taxon>
    </lineage>
</organism>
<dbReference type="PANTHER" id="PTHR37180">
    <property type="entry name" value="PRECURSOR OF CEP14"/>
    <property type="match status" value="1"/>
</dbReference>
<name>A0A0D2NFJ2_GOSRA</name>
<accession>A0A0D2NFJ2</accession>
<feature type="signal peptide" evidence="1">
    <location>
        <begin position="1"/>
        <end position="25"/>
    </location>
</feature>
<reference evidence="2 3" key="1">
    <citation type="journal article" date="2012" name="Nature">
        <title>Repeated polyploidization of Gossypium genomes and the evolution of spinnable cotton fibres.</title>
        <authorList>
            <person name="Paterson A.H."/>
            <person name="Wendel J.F."/>
            <person name="Gundlach H."/>
            <person name="Guo H."/>
            <person name="Jenkins J."/>
            <person name="Jin D."/>
            <person name="Llewellyn D."/>
            <person name="Showmaker K.C."/>
            <person name="Shu S."/>
            <person name="Udall J."/>
            <person name="Yoo M.J."/>
            <person name="Byers R."/>
            <person name="Chen W."/>
            <person name="Doron-Faigenboim A."/>
            <person name="Duke M.V."/>
            <person name="Gong L."/>
            <person name="Grimwood J."/>
            <person name="Grover C."/>
            <person name="Grupp K."/>
            <person name="Hu G."/>
            <person name="Lee T.H."/>
            <person name="Li J."/>
            <person name="Lin L."/>
            <person name="Liu T."/>
            <person name="Marler B.S."/>
            <person name="Page J.T."/>
            <person name="Roberts A.W."/>
            <person name="Romanel E."/>
            <person name="Sanders W.S."/>
            <person name="Szadkowski E."/>
            <person name="Tan X."/>
            <person name="Tang H."/>
            <person name="Xu C."/>
            <person name="Wang J."/>
            <person name="Wang Z."/>
            <person name="Zhang D."/>
            <person name="Zhang L."/>
            <person name="Ashrafi H."/>
            <person name="Bedon F."/>
            <person name="Bowers J.E."/>
            <person name="Brubaker C.L."/>
            <person name="Chee P.W."/>
            <person name="Das S."/>
            <person name="Gingle A.R."/>
            <person name="Haigler C.H."/>
            <person name="Harker D."/>
            <person name="Hoffmann L.V."/>
            <person name="Hovav R."/>
            <person name="Jones D.C."/>
            <person name="Lemke C."/>
            <person name="Mansoor S."/>
            <person name="ur Rahman M."/>
            <person name="Rainville L.N."/>
            <person name="Rambani A."/>
            <person name="Reddy U.K."/>
            <person name="Rong J.K."/>
            <person name="Saranga Y."/>
            <person name="Scheffler B.E."/>
            <person name="Scheffler J.A."/>
            <person name="Stelly D.M."/>
            <person name="Triplett B.A."/>
            <person name="Van Deynze A."/>
            <person name="Vaslin M.F."/>
            <person name="Waghmare V.N."/>
            <person name="Walford S.A."/>
            <person name="Wright R.J."/>
            <person name="Zaki E.A."/>
            <person name="Zhang T."/>
            <person name="Dennis E.S."/>
            <person name="Mayer K.F."/>
            <person name="Peterson D.G."/>
            <person name="Rokhsar D.S."/>
            <person name="Wang X."/>
            <person name="Schmutz J."/>
        </authorList>
    </citation>
    <scope>NUCLEOTIDE SEQUENCE [LARGE SCALE GENOMIC DNA]</scope>
</reference>
<dbReference type="OMA" id="SSQGHEM"/>
<keyword evidence="1" id="KW-0732">Signal</keyword>
<evidence type="ECO:0000313" key="2">
    <source>
        <dbReference type="EMBL" id="KJB11918.1"/>
    </source>
</evidence>
<dbReference type="GO" id="GO:0006970">
    <property type="term" value="P:response to osmotic stress"/>
    <property type="evidence" value="ECO:0007669"/>
    <property type="project" value="InterPro"/>
</dbReference>
<keyword evidence="3" id="KW-1185">Reference proteome</keyword>
<dbReference type="InterPro" id="IPR038930">
    <property type="entry name" value="CEP13/CEP14"/>
</dbReference>
<dbReference type="AlphaFoldDB" id="A0A0D2NFJ2"/>
<sequence>MARLSIVLIIFLFSFIIQSPSSAEARKLMMNLQETAEALPLNKNVVVSVEQIEPTPAVSFRNKDHEMVDEERLFALHLAKIDRILQSVPSPGAGH</sequence>
<evidence type="ECO:0000256" key="1">
    <source>
        <dbReference type="SAM" id="SignalP"/>
    </source>
</evidence>
<feature type="chain" id="PRO_5002265398" evidence="1">
    <location>
        <begin position="26"/>
        <end position="95"/>
    </location>
</feature>
<evidence type="ECO:0000313" key="3">
    <source>
        <dbReference type="Proteomes" id="UP000032304"/>
    </source>
</evidence>
<dbReference type="Proteomes" id="UP000032304">
    <property type="component" value="Chromosome 2"/>
</dbReference>
<dbReference type="GO" id="GO:0006995">
    <property type="term" value="P:cellular response to nitrogen starvation"/>
    <property type="evidence" value="ECO:0007669"/>
    <property type="project" value="InterPro"/>
</dbReference>
<gene>
    <name evidence="2" type="ORF">B456_002G049600</name>
</gene>